<comment type="similarity">
    <text evidence="1">Belongs to the SCO1/2 family.</text>
</comment>
<dbReference type="PANTHER" id="PTHR12151:SF25">
    <property type="entry name" value="LINALOOL DEHYDRATASE_ISOMERASE DOMAIN-CONTAINING PROTEIN"/>
    <property type="match status" value="1"/>
</dbReference>
<gene>
    <name evidence="6" type="ordered locus">Tint_1051</name>
</gene>
<reference evidence="6" key="1">
    <citation type="submission" date="2010-04" db="EMBL/GenBank/DDBJ databases">
        <title>Complete sequence of Thiomonas intermedia K12.</title>
        <authorList>
            <consortium name="US DOE Joint Genome Institute"/>
            <person name="Lucas S."/>
            <person name="Copeland A."/>
            <person name="Lapidus A."/>
            <person name="Cheng J.-F."/>
            <person name="Bruce D."/>
            <person name="Goodwin L."/>
            <person name="Pitluck S."/>
            <person name="Davenport K."/>
            <person name="Detter J.C."/>
            <person name="Han C."/>
            <person name="Tapia R."/>
            <person name="Land M."/>
            <person name="Hauser L."/>
            <person name="Kyrpides N."/>
            <person name="Ovchinnikova G."/>
            <person name="Kerfeld C.A."/>
            <person name="Cannon G.C."/>
            <person name="Heinhorst S."/>
            <person name="Woyke T."/>
        </authorList>
    </citation>
    <scope>NUCLEOTIDE SEQUENCE [LARGE SCALE GENOMIC DNA]</scope>
    <source>
        <strain evidence="6">K12</strain>
    </source>
</reference>
<dbReference type="EMBL" id="CP002021">
    <property type="protein sequence ID" value="ADG30445.1"/>
    <property type="molecule type" value="Genomic_DNA"/>
</dbReference>
<keyword evidence="3" id="KW-0479">Metal-binding</keyword>
<dbReference type="FunFam" id="3.40.30.10:FF:000013">
    <property type="entry name" value="Blast:Protein SCO1 homolog, mitochondrial"/>
    <property type="match status" value="1"/>
</dbReference>
<dbReference type="AlphaFoldDB" id="D5WZM9"/>
<keyword evidence="4" id="KW-1015">Disulfide bond</keyword>
<keyword evidence="2 3" id="KW-0186">Copper</keyword>
<evidence type="ECO:0000256" key="2">
    <source>
        <dbReference type="ARBA" id="ARBA00023008"/>
    </source>
</evidence>
<accession>D5WZM9</accession>
<evidence type="ECO:0000256" key="4">
    <source>
        <dbReference type="PIRSR" id="PIRSR603782-2"/>
    </source>
</evidence>
<evidence type="ECO:0000313" key="6">
    <source>
        <dbReference type="EMBL" id="ADG30445.1"/>
    </source>
</evidence>
<dbReference type="Gene3D" id="3.40.30.10">
    <property type="entry name" value="Glutaredoxin"/>
    <property type="match status" value="1"/>
</dbReference>
<proteinExistence type="inferred from homology"/>
<evidence type="ECO:0000256" key="3">
    <source>
        <dbReference type="PIRSR" id="PIRSR603782-1"/>
    </source>
</evidence>
<organism evidence="6">
    <name type="scientific">Thiomonas intermedia (strain K12)</name>
    <name type="common">Thiobacillus intermedius</name>
    <dbReference type="NCBI Taxonomy" id="75379"/>
    <lineage>
        <taxon>Bacteria</taxon>
        <taxon>Pseudomonadati</taxon>
        <taxon>Pseudomonadota</taxon>
        <taxon>Betaproteobacteria</taxon>
        <taxon>Burkholderiales</taxon>
        <taxon>Thiomonas</taxon>
    </lineage>
</organism>
<dbReference type="InterPro" id="IPR036249">
    <property type="entry name" value="Thioredoxin-like_sf"/>
</dbReference>
<dbReference type="SUPFAM" id="SSF52833">
    <property type="entry name" value="Thioredoxin-like"/>
    <property type="match status" value="1"/>
</dbReference>
<feature type="binding site" evidence="3">
    <location>
        <position position="170"/>
    </location>
    <ligand>
        <name>Cu cation</name>
        <dbReference type="ChEBI" id="CHEBI:23378"/>
    </ligand>
</feature>
<feature type="binding site" evidence="3">
    <location>
        <position position="85"/>
    </location>
    <ligand>
        <name>Cu cation</name>
        <dbReference type="ChEBI" id="CHEBI:23378"/>
    </ligand>
</feature>
<dbReference type="CDD" id="cd02968">
    <property type="entry name" value="SCO"/>
    <property type="match status" value="1"/>
</dbReference>
<name>D5WZM9_THIK1</name>
<dbReference type="InterPro" id="IPR003782">
    <property type="entry name" value="SCO1/SenC"/>
</dbReference>
<dbReference type="STRING" id="75379.Tint_1051"/>
<evidence type="ECO:0000259" key="5">
    <source>
        <dbReference type="PROSITE" id="PS51352"/>
    </source>
</evidence>
<dbReference type="BioCyc" id="TINT75379:TINT_RS05255-MONOMER"/>
<protein>
    <submittedName>
        <fullName evidence="6">Electron transport protein SCO1/SenC</fullName>
    </submittedName>
</protein>
<evidence type="ECO:0000256" key="1">
    <source>
        <dbReference type="ARBA" id="ARBA00010996"/>
    </source>
</evidence>
<dbReference type="KEGG" id="tin:Tint_1051"/>
<feature type="disulfide bond" description="Redox-active" evidence="4">
    <location>
        <begin position="81"/>
        <end position="85"/>
    </location>
</feature>
<dbReference type="GO" id="GO:0046872">
    <property type="term" value="F:metal ion binding"/>
    <property type="evidence" value="ECO:0007669"/>
    <property type="project" value="UniProtKB-KW"/>
</dbReference>
<dbReference type="PANTHER" id="PTHR12151">
    <property type="entry name" value="ELECTRON TRANSPORT PROTIN SCO1/SENC FAMILY MEMBER"/>
    <property type="match status" value="1"/>
</dbReference>
<dbReference type="eggNOG" id="COG1999">
    <property type="taxonomic scope" value="Bacteria"/>
</dbReference>
<dbReference type="HOGENOM" id="CLU_050131_3_0_4"/>
<feature type="domain" description="Thioredoxin" evidence="5">
    <location>
        <begin position="41"/>
        <end position="205"/>
    </location>
</feature>
<dbReference type="InterPro" id="IPR013766">
    <property type="entry name" value="Thioredoxin_domain"/>
</dbReference>
<feature type="binding site" evidence="3">
    <location>
        <position position="81"/>
    </location>
    <ligand>
        <name>Cu cation</name>
        <dbReference type="ChEBI" id="CHEBI:23378"/>
    </ligand>
</feature>
<dbReference type="PROSITE" id="PS51352">
    <property type="entry name" value="THIOREDOXIN_2"/>
    <property type="match status" value="1"/>
</dbReference>
<sequence length="208" mass="22787">MTLPPILSQSRFLSRRLVLLGALALPLAGCGHHNNQTWQLSNITGVMPNLEFNLTNDLGQKVTAENYKGKVVLLYFGYTHCPDVCPTTMQLMSNVVQQLGPQGKDVRILFVSVDPKRDSNTILKAYTAAFSPNAVGLTGTIKQIDDLTRRYRVAFSYGKPDAQGNYVVDHSAGVYIFGRSGRIHLLGSDTNPPAAFVHDLKQLIADEG</sequence>
<dbReference type="Pfam" id="PF02630">
    <property type="entry name" value="SCO1-SenC"/>
    <property type="match status" value="1"/>
</dbReference>